<dbReference type="Proteomes" id="UP000176527">
    <property type="component" value="Unassembled WGS sequence"/>
</dbReference>
<dbReference type="AlphaFoldDB" id="A0A1F5KD92"/>
<sequence length="111" mass="12350">MNDTQKMLQAILNGQGAVKQELLSTINKVDQKVDKLGERLEGKIEGLDGKIDGVEKRLTGRLDKIGRQLAYLEDDTPTREEFENSTIGRISSFAYDLEERVDNMSGAPASH</sequence>
<gene>
    <name evidence="1" type="ORF">A3F00_00560</name>
</gene>
<protein>
    <recommendedName>
        <fullName evidence="3">t-SNARE coiled-coil homology domain-containing protein</fullName>
    </recommendedName>
</protein>
<dbReference type="Gene3D" id="1.20.1270.70">
    <property type="entry name" value="Designed single chain three-helix bundle"/>
    <property type="match status" value="1"/>
</dbReference>
<name>A0A1F5KD92_9BACT</name>
<proteinExistence type="predicted"/>
<evidence type="ECO:0000313" key="2">
    <source>
        <dbReference type="Proteomes" id="UP000176527"/>
    </source>
</evidence>
<evidence type="ECO:0008006" key="3">
    <source>
        <dbReference type="Google" id="ProtNLM"/>
    </source>
</evidence>
<accession>A0A1F5KD92</accession>
<organism evidence="1 2">
    <name type="scientific">Candidatus Daviesbacteria bacterium RIFCSPHIGHO2_12_FULL_37_11</name>
    <dbReference type="NCBI Taxonomy" id="1797777"/>
    <lineage>
        <taxon>Bacteria</taxon>
        <taxon>Candidatus Daviesiibacteriota</taxon>
    </lineage>
</organism>
<comment type="caution">
    <text evidence="1">The sequence shown here is derived from an EMBL/GenBank/DDBJ whole genome shotgun (WGS) entry which is preliminary data.</text>
</comment>
<dbReference type="EMBL" id="MFDE01000009">
    <property type="protein sequence ID" value="OGE38912.1"/>
    <property type="molecule type" value="Genomic_DNA"/>
</dbReference>
<evidence type="ECO:0000313" key="1">
    <source>
        <dbReference type="EMBL" id="OGE38912.1"/>
    </source>
</evidence>
<reference evidence="1 2" key="1">
    <citation type="journal article" date="2016" name="Nat. Commun.">
        <title>Thousands of microbial genomes shed light on interconnected biogeochemical processes in an aquifer system.</title>
        <authorList>
            <person name="Anantharaman K."/>
            <person name="Brown C.T."/>
            <person name="Hug L.A."/>
            <person name="Sharon I."/>
            <person name="Castelle C.J."/>
            <person name="Probst A.J."/>
            <person name="Thomas B.C."/>
            <person name="Singh A."/>
            <person name="Wilkins M.J."/>
            <person name="Karaoz U."/>
            <person name="Brodie E.L."/>
            <person name="Williams K.H."/>
            <person name="Hubbard S.S."/>
            <person name="Banfield J.F."/>
        </authorList>
    </citation>
    <scope>NUCLEOTIDE SEQUENCE [LARGE SCALE GENOMIC DNA]</scope>
</reference>